<dbReference type="RefSeq" id="XP_045155274.1">
    <property type="nucleotide sequence ID" value="XM_045299339.1"/>
</dbReference>
<sequence>MSYTCSLPNLSCRTSFCSRPCIPPSCHSCTLPGACNIPANVGNCGWFFLADSGMLWVFQILCSKAENTRLVVQIDNAKLAADDFRTKYEMELSLRQLVEADINSLRRILDELTLCKSDLEAQVESLKEELLCLKQNHEQVRELQLNSLENTLTETEARYSAQLSQVQCLITNVEDQLAEIRADLERQNQEYQVLLDVRARLECEINTYRGLLESEDCKLPCNPCATTNACDKPIGPCVTNPCTRSCFGC</sequence>
<name>A0AC55DU60_ECHTE</name>
<proteinExistence type="predicted"/>
<gene>
    <name evidence="2" type="primary">LOC123522705</name>
</gene>
<dbReference type="Proteomes" id="UP000694863">
    <property type="component" value="Unplaced"/>
</dbReference>
<protein>
    <submittedName>
        <fullName evidence="2">Keratin, type I cuticular Ha3-I-like</fullName>
    </submittedName>
</protein>
<evidence type="ECO:0000313" key="1">
    <source>
        <dbReference type="Proteomes" id="UP000694863"/>
    </source>
</evidence>
<keyword evidence="1" id="KW-1185">Reference proteome</keyword>
<reference evidence="2" key="1">
    <citation type="submission" date="2025-08" db="UniProtKB">
        <authorList>
            <consortium name="RefSeq"/>
        </authorList>
    </citation>
    <scope>IDENTIFICATION</scope>
</reference>
<organism evidence="1 2">
    <name type="scientific">Echinops telfairi</name>
    <name type="common">Lesser hedgehog tenrec</name>
    <dbReference type="NCBI Taxonomy" id="9371"/>
    <lineage>
        <taxon>Eukaryota</taxon>
        <taxon>Metazoa</taxon>
        <taxon>Chordata</taxon>
        <taxon>Craniata</taxon>
        <taxon>Vertebrata</taxon>
        <taxon>Euteleostomi</taxon>
        <taxon>Mammalia</taxon>
        <taxon>Eutheria</taxon>
        <taxon>Afrotheria</taxon>
        <taxon>Tenrecidae</taxon>
        <taxon>Tenrecinae</taxon>
        <taxon>Echinops</taxon>
    </lineage>
</organism>
<accession>A0AC55DU60</accession>
<evidence type="ECO:0000313" key="2">
    <source>
        <dbReference type="RefSeq" id="XP_045155274.1"/>
    </source>
</evidence>